<dbReference type="AlphaFoldDB" id="I3CI69"/>
<name>I3CI69_9GAMM</name>
<dbReference type="GO" id="GO:0015886">
    <property type="term" value="P:heme transport"/>
    <property type="evidence" value="ECO:0007669"/>
    <property type="project" value="InterPro"/>
</dbReference>
<gene>
    <name evidence="13" type="ORF">BegalDRAFT_2463</name>
</gene>
<evidence type="ECO:0000256" key="12">
    <source>
        <dbReference type="RuleBase" id="RU363101"/>
    </source>
</evidence>
<sequence>MSEFFNMGGYAFYVWTSYGLAFIVITANVIVPLNHKRELLQSLTRRMRRKENG</sequence>
<organism evidence="13 14">
    <name type="scientific">Beggiatoa alba B18LD</name>
    <dbReference type="NCBI Taxonomy" id="395493"/>
    <lineage>
        <taxon>Bacteria</taxon>
        <taxon>Pseudomonadati</taxon>
        <taxon>Pseudomonadota</taxon>
        <taxon>Gammaproteobacteria</taxon>
        <taxon>Thiotrichales</taxon>
        <taxon>Thiotrichaceae</taxon>
        <taxon>Beggiatoa</taxon>
    </lineage>
</organism>
<evidence type="ECO:0000256" key="7">
    <source>
        <dbReference type="ARBA" id="ARBA00022519"/>
    </source>
</evidence>
<keyword evidence="14" id="KW-1185">Reference proteome</keyword>
<evidence type="ECO:0000256" key="3">
    <source>
        <dbReference type="ARBA" id="ARBA00008741"/>
    </source>
</evidence>
<dbReference type="GO" id="GO:1903607">
    <property type="term" value="P:cytochrome c biosynthetic process"/>
    <property type="evidence" value="ECO:0007669"/>
    <property type="project" value="TreeGrafter"/>
</dbReference>
<keyword evidence="9 12" id="KW-0201">Cytochrome c-type biogenesis</keyword>
<dbReference type="GO" id="GO:0017004">
    <property type="term" value="P:cytochrome complex assembly"/>
    <property type="evidence" value="ECO:0007669"/>
    <property type="project" value="UniProtKB-KW"/>
</dbReference>
<dbReference type="RefSeq" id="WP_002690399.1">
    <property type="nucleotide sequence ID" value="NZ_JH600070.1"/>
</dbReference>
<dbReference type="NCBIfam" id="TIGR03141">
    <property type="entry name" value="cytochro_ccmD"/>
    <property type="match status" value="1"/>
</dbReference>
<comment type="function">
    <text evidence="1 12">Required for the export of heme to the periplasm for the biogenesis of c-type cytochromes.</text>
</comment>
<evidence type="ECO:0000256" key="9">
    <source>
        <dbReference type="ARBA" id="ARBA00022748"/>
    </source>
</evidence>
<dbReference type="eggNOG" id="COG3114">
    <property type="taxonomic scope" value="Bacteria"/>
</dbReference>
<reference evidence="13 14" key="1">
    <citation type="submission" date="2011-11" db="EMBL/GenBank/DDBJ databases">
        <title>Improved High-Quality Draft sequence of Beggiatoa alba B18lD.</title>
        <authorList>
            <consortium name="US DOE Joint Genome Institute"/>
            <person name="Lucas S."/>
            <person name="Han J."/>
            <person name="Lapidus A."/>
            <person name="Cheng J.-F."/>
            <person name="Goodwin L."/>
            <person name="Pitluck S."/>
            <person name="Peters L."/>
            <person name="Mikhailova N."/>
            <person name="Held B."/>
            <person name="Detter J.C."/>
            <person name="Han C."/>
            <person name="Tapia R."/>
            <person name="Land M."/>
            <person name="Hauser L."/>
            <person name="Kyrpides N."/>
            <person name="Ivanova N."/>
            <person name="Pagani I."/>
            <person name="Samuel K."/>
            <person name="Teske A."/>
            <person name="Mueller J."/>
            <person name="Woyke T."/>
        </authorList>
    </citation>
    <scope>NUCLEOTIDE SEQUENCE [LARGE SCALE GENOMIC DNA]</scope>
    <source>
        <strain evidence="13 14">B18LD</strain>
    </source>
</reference>
<dbReference type="Pfam" id="PF04995">
    <property type="entry name" value="CcmD"/>
    <property type="match status" value="1"/>
</dbReference>
<evidence type="ECO:0000256" key="1">
    <source>
        <dbReference type="ARBA" id="ARBA00002442"/>
    </source>
</evidence>
<dbReference type="GO" id="GO:0005886">
    <property type="term" value="C:plasma membrane"/>
    <property type="evidence" value="ECO:0007669"/>
    <property type="project" value="UniProtKB-SubCell"/>
</dbReference>
<keyword evidence="10 12" id="KW-1133">Transmembrane helix</keyword>
<evidence type="ECO:0000256" key="2">
    <source>
        <dbReference type="ARBA" id="ARBA00004377"/>
    </source>
</evidence>
<accession>I3CI69</accession>
<evidence type="ECO:0000256" key="10">
    <source>
        <dbReference type="ARBA" id="ARBA00022989"/>
    </source>
</evidence>
<dbReference type="Proteomes" id="UP000005744">
    <property type="component" value="Unassembled WGS sequence"/>
</dbReference>
<evidence type="ECO:0000256" key="8">
    <source>
        <dbReference type="ARBA" id="ARBA00022692"/>
    </source>
</evidence>
<keyword evidence="5 12" id="KW-0813">Transport</keyword>
<dbReference type="HOGENOM" id="CLU_180892_1_1_6"/>
<evidence type="ECO:0000313" key="14">
    <source>
        <dbReference type="Proteomes" id="UP000005744"/>
    </source>
</evidence>
<keyword evidence="8 12" id="KW-0812">Transmembrane</keyword>
<dbReference type="STRING" id="395493.BegalDRAFT_2463"/>
<dbReference type="EMBL" id="JH600070">
    <property type="protein sequence ID" value="EIJ43312.1"/>
    <property type="molecule type" value="Genomic_DNA"/>
</dbReference>
<evidence type="ECO:0000256" key="11">
    <source>
        <dbReference type="ARBA" id="ARBA00023136"/>
    </source>
</evidence>
<feature type="transmembrane region" description="Helical" evidence="12">
    <location>
        <begin position="12"/>
        <end position="31"/>
    </location>
</feature>
<dbReference type="InterPro" id="IPR007078">
    <property type="entry name" value="Haem_export_protD_CcmD"/>
</dbReference>
<evidence type="ECO:0000256" key="4">
    <source>
        <dbReference type="ARBA" id="ARBA00016461"/>
    </source>
</evidence>
<keyword evidence="11 12" id="KW-0472">Membrane</keyword>
<proteinExistence type="inferred from homology"/>
<dbReference type="InterPro" id="IPR052075">
    <property type="entry name" value="Heme_exporter_D"/>
</dbReference>
<evidence type="ECO:0000256" key="6">
    <source>
        <dbReference type="ARBA" id="ARBA00022475"/>
    </source>
</evidence>
<evidence type="ECO:0000313" key="13">
    <source>
        <dbReference type="EMBL" id="EIJ43312.1"/>
    </source>
</evidence>
<comment type="similarity">
    <text evidence="3 12">Belongs to the CcmD/CycX/HelD family.</text>
</comment>
<protein>
    <recommendedName>
        <fullName evidence="4 12">Heme exporter protein D</fullName>
    </recommendedName>
</protein>
<dbReference type="OrthoDB" id="9815607at2"/>
<dbReference type="PANTHER" id="PTHR37531:SF1">
    <property type="entry name" value="HEME EXPORTER PROTEIN D"/>
    <property type="match status" value="1"/>
</dbReference>
<keyword evidence="7 12" id="KW-0997">Cell inner membrane</keyword>
<keyword evidence="6 12" id="KW-1003">Cell membrane</keyword>
<dbReference type="PANTHER" id="PTHR37531">
    <property type="entry name" value="HEME EXPORTER PROTEIN D"/>
    <property type="match status" value="1"/>
</dbReference>
<evidence type="ECO:0000256" key="5">
    <source>
        <dbReference type="ARBA" id="ARBA00022448"/>
    </source>
</evidence>
<comment type="subcellular location">
    <subcellularLocation>
        <location evidence="2 12">Cell inner membrane</location>
        <topology evidence="2 12">Single-pass membrane protein</topology>
    </subcellularLocation>
</comment>